<dbReference type="AlphaFoldDB" id="A0A6M2DFE1"/>
<proteinExistence type="inferred from homology"/>
<dbReference type="GO" id="GO:0005634">
    <property type="term" value="C:nucleus"/>
    <property type="evidence" value="ECO:0007669"/>
    <property type="project" value="TreeGrafter"/>
</dbReference>
<dbReference type="PANTHER" id="PTHR15666">
    <property type="entry name" value="COMM DOMAIN CONTAINING PROTEIN 5"/>
    <property type="match status" value="1"/>
</dbReference>
<dbReference type="InterPro" id="IPR037357">
    <property type="entry name" value="COMMD5"/>
</dbReference>
<evidence type="ECO:0000256" key="1">
    <source>
        <dbReference type="ARBA" id="ARBA00016556"/>
    </source>
</evidence>
<dbReference type="PROSITE" id="PS51269">
    <property type="entry name" value="COMM"/>
    <property type="match status" value="1"/>
</dbReference>
<name>A0A6M2DFE1_XENCH</name>
<organism evidence="4">
    <name type="scientific">Xenopsylla cheopis</name>
    <name type="common">Oriental rat flea</name>
    <name type="synonym">Pulex cheopis</name>
    <dbReference type="NCBI Taxonomy" id="163159"/>
    <lineage>
        <taxon>Eukaryota</taxon>
        <taxon>Metazoa</taxon>
        <taxon>Ecdysozoa</taxon>
        <taxon>Arthropoda</taxon>
        <taxon>Hexapoda</taxon>
        <taxon>Insecta</taxon>
        <taxon>Pterygota</taxon>
        <taxon>Neoptera</taxon>
        <taxon>Endopterygota</taxon>
        <taxon>Siphonaptera</taxon>
        <taxon>Pulicidae</taxon>
        <taxon>Xenopsyllinae</taxon>
        <taxon>Xenopsylla</taxon>
    </lineage>
</organism>
<sequence>MSKFVDELLWQLKPYNNYIPNITKTLVRPLIQLAGRSLDGSYINEDPLTLIQNRTGISEDLAESYTIILIIMQLFFQTPSGSIKPNELQQIFRDLNFKNDVIEDLSNTLFGAHAQQLSLGFDKSLNTINQIKYILWKIDISLINSAISNLTKPKVILRMYLSNGKSKTFEITSKMLHKLRLNIALILRNMFALENKSILKHL</sequence>
<dbReference type="Pfam" id="PF07258">
    <property type="entry name" value="COMM_domain"/>
    <property type="match status" value="1"/>
</dbReference>
<protein>
    <recommendedName>
        <fullName evidence="1">COMM domain-containing protein 5</fullName>
    </recommendedName>
</protein>
<reference evidence="4" key="1">
    <citation type="submission" date="2020-03" db="EMBL/GenBank/DDBJ databases">
        <title>Transcriptomic Profiling of the Digestive Tract of the Rat Flea, Xenopsylla cheopis, Following Blood Feeding and Infection with Yersinia pestis.</title>
        <authorList>
            <person name="Bland D.M."/>
            <person name="Martens C.A."/>
            <person name="Virtaneva K."/>
            <person name="Kanakabandi K."/>
            <person name="Long D."/>
            <person name="Rosenke R."/>
            <person name="Saturday G.A."/>
            <person name="Hoyt F.H."/>
            <person name="Bruno D.P."/>
            <person name="Ribeiro J.M.C."/>
            <person name="Hinnebusch J."/>
        </authorList>
    </citation>
    <scope>NUCLEOTIDE SEQUENCE</scope>
</reference>
<accession>A0A6M2DFE1</accession>
<dbReference type="PANTHER" id="PTHR15666:SF1">
    <property type="entry name" value="COMM DOMAIN-CONTAINING PROTEIN 5"/>
    <property type="match status" value="1"/>
</dbReference>
<dbReference type="EMBL" id="GIIL01001289">
    <property type="protein sequence ID" value="NOV45015.1"/>
    <property type="molecule type" value="Transcribed_RNA"/>
</dbReference>
<evidence type="ECO:0000313" key="4">
    <source>
        <dbReference type="EMBL" id="NOV45015.1"/>
    </source>
</evidence>
<evidence type="ECO:0000259" key="3">
    <source>
        <dbReference type="PROSITE" id="PS51269"/>
    </source>
</evidence>
<feature type="domain" description="COMM" evidence="3">
    <location>
        <begin position="130"/>
        <end position="194"/>
    </location>
</feature>
<dbReference type="InterPro" id="IPR017920">
    <property type="entry name" value="COMM"/>
</dbReference>
<comment type="similarity">
    <text evidence="2">Belongs to the COMM domain-containing protein 5 family.</text>
</comment>
<evidence type="ECO:0000256" key="2">
    <source>
        <dbReference type="ARBA" id="ARBA00093452"/>
    </source>
</evidence>